<dbReference type="GO" id="GO:0022857">
    <property type="term" value="F:transmembrane transporter activity"/>
    <property type="evidence" value="ECO:0007669"/>
    <property type="project" value="InterPro"/>
</dbReference>
<feature type="transmembrane region" description="Helical" evidence="8">
    <location>
        <begin position="55"/>
        <end position="77"/>
    </location>
</feature>
<feature type="transmembrane region" description="Helical" evidence="8">
    <location>
        <begin position="89"/>
        <end position="111"/>
    </location>
</feature>
<name>A0A401UFE9_9BACT</name>
<gene>
    <name evidence="9" type="ORF">SanaruYs_38190</name>
</gene>
<evidence type="ECO:0000256" key="5">
    <source>
        <dbReference type="ARBA" id="ARBA00022692"/>
    </source>
</evidence>
<feature type="transmembrane region" description="Helical" evidence="8">
    <location>
        <begin position="12"/>
        <end position="35"/>
    </location>
</feature>
<accession>A0A401UFE9</accession>
<comment type="caution">
    <text evidence="9">The sequence shown here is derived from an EMBL/GenBank/DDBJ whole genome shotgun (WGS) entry which is preliminary data.</text>
</comment>
<evidence type="ECO:0000313" key="10">
    <source>
        <dbReference type="Proteomes" id="UP000288227"/>
    </source>
</evidence>
<feature type="transmembrane region" description="Helical" evidence="8">
    <location>
        <begin position="311"/>
        <end position="332"/>
    </location>
</feature>
<reference evidence="9 10" key="1">
    <citation type="submission" date="2018-11" db="EMBL/GenBank/DDBJ databases">
        <title>Chryseotalea sanarue gen. nov., sp., nov., a member of the family Cytophagaceae, isolated from a brackish lake in Hamamatsu Japan.</title>
        <authorList>
            <person name="Maejima Y."/>
            <person name="Iino T."/>
            <person name="Muraguchi Y."/>
            <person name="Fukuda K."/>
            <person name="Ohkuma M."/>
            <person name="Moriuchi R."/>
            <person name="Dohra H."/>
            <person name="Kimbara K."/>
            <person name="Shintani M."/>
        </authorList>
    </citation>
    <scope>NUCLEOTIDE SEQUENCE [LARGE SCALE GENOMIC DNA]</scope>
    <source>
        <strain evidence="9 10">Ys</strain>
    </source>
</reference>
<dbReference type="GO" id="GO:0005886">
    <property type="term" value="C:plasma membrane"/>
    <property type="evidence" value="ECO:0007669"/>
    <property type="project" value="UniProtKB-SubCell"/>
</dbReference>
<keyword evidence="5 8" id="KW-0812">Transmembrane</keyword>
<dbReference type="Gene3D" id="1.10.3470.10">
    <property type="entry name" value="ABC transporter involved in vitamin B12 uptake, BtuC"/>
    <property type="match status" value="1"/>
</dbReference>
<comment type="similarity">
    <text evidence="2">Belongs to the binding-protein-dependent transport system permease family. FecCD subfamily.</text>
</comment>
<evidence type="ECO:0000256" key="4">
    <source>
        <dbReference type="ARBA" id="ARBA00022475"/>
    </source>
</evidence>
<feature type="transmembrane region" description="Helical" evidence="8">
    <location>
        <begin position="151"/>
        <end position="173"/>
    </location>
</feature>
<dbReference type="EMBL" id="BHXQ01000008">
    <property type="protein sequence ID" value="GCC53574.1"/>
    <property type="molecule type" value="Genomic_DNA"/>
</dbReference>
<dbReference type="CDD" id="cd06550">
    <property type="entry name" value="TM_ABC_iron-siderophores_like"/>
    <property type="match status" value="1"/>
</dbReference>
<feature type="transmembrane region" description="Helical" evidence="8">
    <location>
        <begin position="242"/>
        <end position="273"/>
    </location>
</feature>
<evidence type="ECO:0000256" key="1">
    <source>
        <dbReference type="ARBA" id="ARBA00004651"/>
    </source>
</evidence>
<feature type="transmembrane region" description="Helical" evidence="8">
    <location>
        <begin position="199"/>
        <end position="221"/>
    </location>
</feature>
<proteinExistence type="inferred from homology"/>
<dbReference type="InterPro" id="IPR000522">
    <property type="entry name" value="ABC_transptr_permease_BtuC"/>
</dbReference>
<feature type="transmembrane region" description="Helical" evidence="8">
    <location>
        <begin position="285"/>
        <end position="304"/>
    </location>
</feature>
<evidence type="ECO:0000256" key="3">
    <source>
        <dbReference type="ARBA" id="ARBA00022448"/>
    </source>
</evidence>
<dbReference type="PANTHER" id="PTHR30472">
    <property type="entry name" value="FERRIC ENTEROBACTIN TRANSPORT SYSTEM PERMEASE PROTEIN"/>
    <property type="match status" value="1"/>
</dbReference>
<keyword evidence="10" id="KW-1185">Reference proteome</keyword>
<protein>
    <submittedName>
        <fullName evidence="9">Iron ABC transporter permease</fullName>
    </submittedName>
</protein>
<keyword evidence="3" id="KW-0813">Transport</keyword>
<dbReference type="OrthoDB" id="9811721at2"/>
<dbReference type="InterPro" id="IPR037294">
    <property type="entry name" value="ABC_BtuC-like"/>
</dbReference>
<evidence type="ECO:0000256" key="6">
    <source>
        <dbReference type="ARBA" id="ARBA00022989"/>
    </source>
</evidence>
<keyword evidence="7 8" id="KW-0472">Membrane</keyword>
<keyword evidence="4" id="KW-1003">Cell membrane</keyword>
<dbReference type="PANTHER" id="PTHR30472:SF41">
    <property type="entry name" value="TRANSPORT SYSTEM PERMEASE PROTEIN"/>
    <property type="match status" value="1"/>
</dbReference>
<dbReference type="Pfam" id="PF01032">
    <property type="entry name" value="FecCD"/>
    <property type="match status" value="1"/>
</dbReference>
<evidence type="ECO:0000256" key="7">
    <source>
        <dbReference type="ARBA" id="ARBA00023136"/>
    </source>
</evidence>
<evidence type="ECO:0000256" key="2">
    <source>
        <dbReference type="ARBA" id="ARBA00007935"/>
    </source>
</evidence>
<comment type="subcellular location">
    <subcellularLocation>
        <location evidence="1">Cell membrane</location>
        <topology evidence="1">Multi-pass membrane protein</topology>
    </subcellularLocation>
</comment>
<dbReference type="GO" id="GO:0033214">
    <property type="term" value="P:siderophore-iron import into cell"/>
    <property type="evidence" value="ECO:0007669"/>
    <property type="project" value="TreeGrafter"/>
</dbReference>
<feature type="transmembrane region" description="Helical" evidence="8">
    <location>
        <begin position="123"/>
        <end position="144"/>
    </location>
</feature>
<dbReference type="AlphaFoldDB" id="A0A401UFE9"/>
<dbReference type="Proteomes" id="UP000288227">
    <property type="component" value="Unassembled WGS sequence"/>
</dbReference>
<dbReference type="RefSeq" id="WP_127124223.1">
    <property type="nucleotide sequence ID" value="NZ_BHXQ01000008.1"/>
</dbReference>
<evidence type="ECO:0000313" key="9">
    <source>
        <dbReference type="EMBL" id="GCC53574.1"/>
    </source>
</evidence>
<sequence length="339" mass="35780">MRKQAFLRYKWTFLLFLVVALFVINLSIGSVSIPLKEIVRALFGMETENPIWKNIVLDFRLTKALTALLAGAALGLGGLQMQTLFRNPLAGPDVLGLSAGASLAVSFVFMAGAKGLSLLPSSWSIAIAACLGSGVVLLIVLAIASKVKDNTSLLIVGLMIGAATASLVSVLQFTSRAEDQQYFLIWTFGSLGGLDITELSILALALVIGVTLSVINIKALNAWQLGDSYALSLGIKPAKARLLMIITASLLAGAVTAFCGPIAFVGLAVPHLIKLWIKTSDHRTLVPAVVLGGASLLLLCDSIAQLPGARFVLPINVITALIGAPVVIWIILRGRKIYV</sequence>
<dbReference type="SUPFAM" id="SSF81345">
    <property type="entry name" value="ABC transporter involved in vitamin B12 uptake, BtuC"/>
    <property type="match status" value="1"/>
</dbReference>
<organism evidence="9 10">
    <name type="scientific">Chryseotalea sanaruensis</name>
    <dbReference type="NCBI Taxonomy" id="2482724"/>
    <lineage>
        <taxon>Bacteria</taxon>
        <taxon>Pseudomonadati</taxon>
        <taxon>Bacteroidota</taxon>
        <taxon>Cytophagia</taxon>
        <taxon>Cytophagales</taxon>
        <taxon>Chryseotaleaceae</taxon>
        <taxon>Chryseotalea</taxon>
    </lineage>
</organism>
<keyword evidence="6 8" id="KW-1133">Transmembrane helix</keyword>
<evidence type="ECO:0000256" key="8">
    <source>
        <dbReference type="SAM" id="Phobius"/>
    </source>
</evidence>